<dbReference type="PANTHER" id="PTHR40069:SF1">
    <property type="entry name" value="YWBE PROTEIN"/>
    <property type="match status" value="1"/>
</dbReference>
<sequence>MIISFDMIFFDYIKTIINLLKPSMKGVKYMSTIPRNQIRVGQRVRIVLKADQRTGKLTEGIVKDLLTKSSTHPHGIKVRLENGQVGRVQELVDETNN</sequence>
<comment type="caution">
    <text evidence="1">The sequence shown here is derived from an EMBL/GenBank/DDBJ whole genome shotgun (WGS) entry which is preliminary data.</text>
</comment>
<organism evidence="1 2">
    <name type="scientific">Pelolinea submarina</name>
    <dbReference type="NCBI Taxonomy" id="913107"/>
    <lineage>
        <taxon>Bacteria</taxon>
        <taxon>Bacillati</taxon>
        <taxon>Chloroflexota</taxon>
        <taxon>Anaerolineae</taxon>
        <taxon>Anaerolineales</taxon>
        <taxon>Anaerolineaceae</taxon>
        <taxon>Pelolinea</taxon>
    </lineage>
</organism>
<dbReference type="Pfam" id="PF09962">
    <property type="entry name" value="DUF2196"/>
    <property type="match status" value="1"/>
</dbReference>
<reference evidence="1 2" key="1">
    <citation type="submission" date="2018-08" db="EMBL/GenBank/DDBJ databases">
        <title>Genomic Encyclopedia of Type Strains, Phase IV (KMG-IV): sequencing the most valuable type-strain genomes for metagenomic binning, comparative biology and taxonomic classification.</title>
        <authorList>
            <person name="Goeker M."/>
        </authorList>
    </citation>
    <scope>NUCLEOTIDE SEQUENCE [LARGE SCALE GENOMIC DNA]</scope>
    <source>
        <strain evidence="1 2">DSM 23923</strain>
    </source>
</reference>
<gene>
    <name evidence="1" type="ORF">DFR64_0605</name>
</gene>
<keyword evidence="2" id="KW-1185">Reference proteome</keyword>
<evidence type="ECO:0000313" key="2">
    <source>
        <dbReference type="Proteomes" id="UP000256388"/>
    </source>
</evidence>
<dbReference type="NCBIfam" id="TIGR03833">
    <property type="entry name" value="YwbE family protein"/>
    <property type="match status" value="1"/>
</dbReference>
<proteinExistence type="predicted"/>
<evidence type="ECO:0000313" key="1">
    <source>
        <dbReference type="EMBL" id="REG10744.1"/>
    </source>
</evidence>
<protein>
    <submittedName>
        <fullName evidence="1">Putative repeat protein (TIGR03833 family)</fullName>
    </submittedName>
</protein>
<name>A0A3E0AGQ6_9CHLR</name>
<dbReference type="AlphaFoldDB" id="A0A3E0AGQ6"/>
<dbReference type="EMBL" id="QUMS01000001">
    <property type="protein sequence ID" value="REG10744.1"/>
    <property type="molecule type" value="Genomic_DNA"/>
</dbReference>
<dbReference type="Proteomes" id="UP000256388">
    <property type="component" value="Unassembled WGS sequence"/>
</dbReference>
<dbReference type="InterPro" id="IPR019240">
    <property type="entry name" value="DUF2196"/>
</dbReference>
<accession>A0A3E0AGQ6</accession>
<dbReference type="PANTHER" id="PTHR40069">
    <property type="entry name" value="YWBE PROTEIN"/>
    <property type="match status" value="1"/>
</dbReference>